<keyword evidence="1" id="KW-0732">Signal</keyword>
<gene>
    <name evidence="2" type="ORF">ESZ36_20120</name>
</gene>
<evidence type="ECO:0000256" key="1">
    <source>
        <dbReference type="SAM" id="SignalP"/>
    </source>
</evidence>
<feature type="chain" id="PRO_5022707859" description="Lipoprotein" evidence="1">
    <location>
        <begin position="23"/>
        <end position="104"/>
    </location>
</feature>
<sequence length="104" mass="11287">MRLSKVLLISSLSLFLCSCAVMPEFTEKFDKKCQAVQKKVELTIEDAGMFGELECPSKDDCKAQFLGQMLGSVIVFPVSAIISGSISVIGNSIYWINEQGQCGG</sequence>
<evidence type="ECO:0008006" key="4">
    <source>
        <dbReference type="Google" id="ProtNLM"/>
    </source>
</evidence>
<feature type="signal peptide" evidence="1">
    <location>
        <begin position="1"/>
        <end position="22"/>
    </location>
</feature>
<name>A0A5C6Q5T6_9GAMM</name>
<protein>
    <recommendedName>
        <fullName evidence="4">Lipoprotein</fullName>
    </recommendedName>
</protein>
<dbReference type="RefSeq" id="WP_146791191.1">
    <property type="nucleotide sequence ID" value="NZ_VOLT01000014.1"/>
</dbReference>
<evidence type="ECO:0000313" key="3">
    <source>
        <dbReference type="Proteomes" id="UP000321822"/>
    </source>
</evidence>
<dbReference type="PROSITE" id="PS51257">
    <property type="entry name" value="PROKAR_LIPOPROTEIN"/>
    <property type="match status" value="1"/>
</dbReference>
<dbReference type="EMBL" id="VOLT01000014">
    <property type="protein sequence ID" value="TWX64284.1"/>
    <property type="molecule type" value="Genomic_DNA"/>
</dbReference>
<proteinExistence type="predicted"/>
<dbReference type="AlphaFoldDB" id="A0A5C6Q5T6"/>
<dbReference type="Proteomes" id="UP000321822">
    <property type="component" value="Unassembled WGS sequence"/>
</dbReference>
<keyword evidence="3" id="KW-1185">Reference proteome</keyword>
<evidence type="ECO:0000313" key="2">
    <source>
        <dbReference type="EMBL" id="TWX64284.1"/>
    </source>
</evidence>
<accession>A0A5C6Q5T6</accession>
<comment type="caution">
    <text evidence="2">The sequence shown here is derived from an EMBL/GenBank/DDBJ whole genome shotgun (WGS) entry which is preliminary data.</text>
</comment>
<dbReference type="OrthoDB" id="6228786at2"/>
<organism evidence="2 3">
    <name type="scientific">Colwellia demingiae</name>
    <dbReference type="NCBI Taxonomy" id="89401"/>
    <lineage>
        <taxon>Bacteria</taxon>
        <taxon>Pseudomonadati</taxon>
        <taxon>Pseudomonadota</taxon>
        <taxon>Gammaproteobacteria</taxon>
        <taxon>Alteromonadales</taxon>
        <taxon>Colwelliaceae</taxon>
        <taxon>Colwellia</taxon>
    </lineage>
</organism>
<reference evidence="2 3" key="1">
    <citation type="submission" date="2019-07" db="EMBL/GenBank/DDBJ databases">
        <title>Genomes of sea-ice associated Colwellia species.</title>
        <authorList>
            <person name="Bowman J.P."/>
        </authorList>
    </citation>
    <scope>NUCLEOTIDE SEQUENCE [LARGE SCALE GENOMIC DNA]</scope>
    <source>
        <strain evidence="2 3">ACAM 459</strain>
    </source>
</reference>